<keyword evidence="4" id="KW-1185">Reference proteome</keyword>
<name>A0A3N9TK12_9VIBR</name>
<dbReference type="InterPro" id="IPR050188">
    <property type="entry name" value="RluA_PseudoU_synthase"/>
</dbReference>
<dbReference type="GO" id="GO:0009982">
    <property type="term" value="F:pseudouridine synthase activity"/>
    <property type="evidence" value="ECO:0007669"/>
    <property type="project" value="InterPro"/>
</dbReference>
<dbReference type="Pfam" id="PF00849">
    <property type="entry name" value="PseudoU_synth_2"/>
    <property type="match status" value="1"/>
</dbReference>
<proteinExistence type="predicted"/>
<feature type="domain" description="Pseudouridine synthase RsuA/RluA-like" evidence="2">
    <location>
        <begin position="362"/>
        <end position="510"/>
    </location>
</feature>
<organism evidence="3 4">
    <name type="scientific">Vibrio viridaestus</name>
    <dbReference type="NCBI Taxonomy" id="2487322"/>
    <lineage>
        <taxon>Bacteria</taxon>
        <taxon>Pseudomonadati</taxon>
        <taxon>Pseudomonadota</taxon>
        <taxon>Gammaproteobacteria</taxon>
        <taxon>Vibrionales</taxon>
        <taxon>Vibrionaceae</taxon>
        <taxon>Vibrio</taxon>
    </lineage>
</organism>
<dbReference type="SUPFAM" id="SSF55120">
    <property type="entry name" value="Pseudouridine synthase"/>
    <property type="match status" value="1"/>
</dbReference>
<dbReference type="Gene3D" id="3.30.2350.10">
    <property type="entry name" value="Pseudouridine synthase"/>
    <property type="match status" value="1"/>
</dbReference>
<dbReference type="PANTHER" id="PTHR21600">
    <property type="entry name" value="MITOCHONDRIAL RNA PSEUDOURIDINE SYNTHASE"/>
    <property type="match status" value="1"/>
</dbReference>
<dbReference type="GO" id="GO:0003723">
    <property type="term" value="F:RNA binding"/>
    <property type="evidence" value="ECO:0007669"/>
    <property type="project" value="InterPro"/>
</dbReference>
<reference evidence="3 4" key="1">
    <citation type="submission" date="2018-11" db="EMBL/GenBank/DDBJ databases">
        <title>Vibrio LJC006 sp. nov., isolated from seawater during the bloom of the enteromorpha.</title>
        <authorList>
            <person name="Liang J."/>
        </authorList>
    </citation>
    <scope>NUCLEOTIDE SEQUENCE [LARGE SCALE GENOMIC DNA]</scope>
    <source>
        <strain evidence="3 4">LJC006</strain>
    </source>
</reference>
<dbReference type="RefSeq" id="WP_124936425.1">
    <property type="nucleotide sequence ID" value="NZ_RJVQ01000002.1"/>
</dbReference>
<evidence type="ECO:0000313" key="4">
    <source>
        <dbReference type="Proteomes" id="UP000281112"/>
    </source>
</evidence>
<dbReference type="InterPro" id="IPR020103">
    <property type="entry name" value="PsdUridine_synth_cat_dom_sf"/>
</dbReference>
<keyword evidence="1" id="KW-0175">Coiled coil</keyword>
<dbReference type="CDD" id="cd02869">
    <property type="entry name" value="PseudoU_synth_RluA_like"/>
    <property type="match status" value="1"/>
</dbReference>
<gene>
    <name evidence="3" type="ORF">EES38_06915</name>
</gene>
<comment type="caution">
    <text evidence="3">The sequence shown here is derived from an EMBL/GenBank/DDBJ whole genome shotgun (WGS) entry which is preliminary data.</text>
</comment>
<dbReference type="GO" id="GO:0000455">
    <property type="term" value="P:enzyme-directed rRNA pseudouridine synthesis"/>
    <property type="evidence" value="ECO:0007669"/>
    <property type="project" value="TreeGrafter"/>
</dbReference>
<sequence length="557" mass="63690">MSNIDLFHRFDDKDQNRERPKQFTFPFCYEPHPLSLIATNALQNRLTVSSLIEQHYLNQEEPCGKMFGILVVENQQGELGYLAAFSGKLAGTNHYPGFVPPVYDILHHENVFVEESLAINQINHALNDLMECGDKSKLESRLDTEQTQAKLEITAQQETMAKNRQMRKKARKEIDPHIPEADRAALLESLAKQSIEEKRVLSNLKEQWKKKIEKTESQLASILKQIETLKEERKQRSHQLQHELFSNYCFLNAKQEKAILIDLFKNAINPIPPAGSGECAAPKLLHYAYENQFKPIAMAEFWWGHSPKSAIRQHKKFYPACQSKCLPILTHMLQGLDVEDNPLLTAPSIDKDIEILFQDEAIVVINKPAEMLSVPGVHIMDSAFTRLKQRLGKREEGPFVLHRLDQSTSGLLVFALTKRANRHLQKQFISRGVSKRYIADIEGCLSSSQGDIHLPLAPDLNDRPRQIVCSENGKVAETHWETIDLQQGKTRLYLYPKTGRTHQLRVHCAHKEGLNAPIIGDDLYGTKSDRLHLHAESLHFVHPYTQEPMSFNVEPDF</sequence>
<dbReference type="GO" id="GO:0140098">
    <property type="term" value="F:catalytic activity, acting on RNA"/>
    <property type="evidence" value="ECO:0007669"/>
    <property type="project" value="UniProtKB-ARBA"/>
</dbReference>
<dbReference type="PANTHER" id="PTHR21600:SF89">
    <property type="entry name" value="RIBOSOMAL LARGE SUBUNIT PSEUDOURIDINE SYNTHASE A"/>
    <property type="match status" value="1"/>
</dbReference>
<evidence type="ECO:0000256" key="1">
    <source>
        <dbReference type="SAM" id="Coils"/>
    </source>
</evidence>
<feature type="coiled-coil region" evidence="1">
    <location>
        <begin position="187"/>
        <end position="243"/>
    </location>
</feature>
<dbReference type="OrthoDB" id="9785808at2"/>
<dbReference type="InterPro" id="IPR006224">
    <property type="entry name" value="PsdUridine_synth_RluA-like_CS"/>
</dbReference>
<dbReference type="PROSITE" id="PS01129">
    <property type="entry name" value="PSI_RLU"/>
    <property type="match status" value="1"/>
</dbReference>
<accession>A0A3N9TK12</accession>
<dbReference type="AlphaFoldDB" id="A0A3N9TK12"/>
<evidence type="ECO:0000259" key="2">
    <source>
        <dbReference type="Pfam" id="PF00849"/>
    </source>
</evidence>
<dbReference type="InterPro" id="IPR006145">
    <property type="entry name" value="PsdUridine_synth_RsuA/RluA"/>
</dbReference>
<dbReference type="EMBL" id="RJVQ01000002">
    <property type="protein sequence ID" value="RQW64304.1"/>
    <property type="molecule type" value="Genomic_DNA"/>
</dbReference>
<dbReference type="Proteomes" id="UP000281112">
    <property type="component" value="Unassembled WGS sequence"/>
</dbReference>
<protein>
    <submittedName>
        <fullName evidence="3">RluA family pseudouridine synthase</fullName>
    </submittedName>
</protein>
<evidence type="ECO:0000313" key="3">
    <source>
        <dbReference type="EMBL" id="RQW64304.1"/>
    </source>
</evidence>